<dbReference type="PANTHER" id="PTHR47642">
    <property type="entry name" value="ATP-DEPENDENT DNA HELICASE"/>
    <property type="match status" value="1"/>
</dbReference>
<evidence type="ECO:0000313" key="5">
    <source>
        <dbReference type="Proteomes" id="UP001642484"/>
    </source>
</evidence>
<dbReference type="EC" id="5.6.2.3" evidence="1"/>
<comment type="catalytic activity">
    <reaction evidence="1">
        <text>ATP + H2O = ADP + phosphate + H(+)</text>
        <dbReference type="Rhea" id="RHEA:13065"/>
        <dbReference type="ChEBI" id="CHEBI:15377"/>
        <dbReference type="ChEBI" id="CHEBI:15378"/>
        <dbReference type="ChEBI" id="CHEBI:30616"/>
        <dbReference type="ChEBI" id="CHEBI:43474"/>
        <dbReference type="ChEBI" id="CHEBI:456216"/>
        <dbReference type="EC" id="5.6.2.3"/>
    </reaction>
</comment>
<reference evidence="4 5" key="1">
    <citation type="submission" date="2024-02" db="EMBL/GenBank/DDBJ databases">
        <authorList>
            <person name="Chen Y."/>
            <person name="Shah S."/>
            <person name="Dougan E. K."/>
            <person name="Thang M."/>
            <person name="Chan C."/>
        </authorList>
    </citation>
    <scope>NUCLEOTIDE SEQUENCE [LARGE SCALE GENOMIC DNA]</scope>
</reference>
<evidence type="ECO:0000313" key="4">
    <source>
        <dbReference type="EMBL" id="CAK9081716.1"/>
    </source>
</evidence>
<protein>
    <recommendedName>
        <fullName evidence="1">ATP-dependent DNA helicase</fullName>
        <ecNumber evidence="1">5.6.2.3</ecNumber>
    </recommendedName>
</protein>
<accession>A0ABP0Q0B6</accession>
<dbReference type="EMBL" id="CAXAMN010023870">
    <property type="protein sequence ID" value="CAK9081716.1"/>
    <property type="molecule type" value="Genomic_DNA"/>
</dbReference>
<dbReference type="Gene3D" id="3.40.50.300">
    <property type="entry name" value="P-loop containing nucleotide triphosphate hydrolases"/>
    <property type="match status" value="1"/>
</dbReference>
<feature type="compositionally biased region" description="Low complexity" evidence="2">
    <location>
        <begin position="1"/>
        <end position="30"/>
    </location>
</feature>
<evidence type="ECO:0000259" key="3">
    <source>
        <dbReference type="Pfam" id="PF05970"/>
    </source>
</evidence>
<evidence type="ECO:0000256" key="1">
    <source>
        <dbReference type="RuleBase" id="RU363044"/>
    </source>
</evidence>
<keyword evidence="1" id="KW-0227">DNA damage</keyword>
<dbReference type="PANTHER" id="PTHR47642:SF5">
    <property type="entry name" value="ATP-DEPENDENT DNA HELICASE"/>
    <property type="match status" value="1"/>
</dbReference>
<comment type="cofactor">
    <cofactor evidence="1">
        <name>Mg(2+)</name>
        <dbReference type="ChEBI" id="CHEBI:18420"/>
    </cofactor>
</comment>
<dbReference type="SUPFAM" id="SSF52540">
    <property type="entry name" value="P-loop containing nucleoside triphosphate hydrolases"/>
    <property type="match status" value="1"/>
</dbReference>
<dbReference type="InterPro" id="IPR010285">
    <property type="entry name" value="DNA_helicase_pif1-like_DEAD"/>
</dbReference>
<feature type="region of interest" description="Disordered" evidence="2">
    <location>
        <begin position="1"/>
        <end position="44"/>
    </location>
</feature>
<keyword evidence="1" id="KW-0378">Hydrolase</keyword>
<feature type="non-terminal residue" evidence="4">
    <location>
        <position position="1700"/>
    </location>
</feature>
<gene>
    <name evidence="4" type="ORF">CCMP2556_LOCUS39964</name>
</gene>
<dbReference type="Proteomes" id="UP001642484">
    <property type="component" value="Unassembled WGS sequence"/>
</dbReference>
<keyword evidence="1" id="KW-0347">Helicase</keyword>
<dbReference type="InterPro" id="IPR051055">
    <property type="entry name" value="PIF1_helicase"/>
</dbReference>
<keyword evidence="1" id="KW-0234">DNA repair</keyword>
<proteinExistence type="inferred from homology"/>
<dbReference type="InterPro" id="IPR027417">
    <property type="entry name" value="P-loop_NTPase"/>
</dbReference>
<organism evidence="4 5">
    <name type="scientific">Durusdinium trenchii</name>
    <dbReference type="NCBI Taxonomy" id="1381693"/>
    <lineage>
        <taxon>Eukaryota</taxon>
        <taxon>Sar</taxon>
        <taxon>Alveolata</taxon>
        <taxon>Dinophyceae</taxon>
        <taxon>Suessiales</taxon>
        <taxon>Symbiodiniaceae</taxon>
        <taxon>Durusdinium</taxon>
    </lineage>
</organism>
<keyword evidence="5" id="KW-1185">Reference proteome</keyword>
<keyword evidence="1" id="KW-0067">ATP-binding</keyword>
<keyword evidence="1" id="KW-0547">Nucleotide-binding</keyword>
<feature type="domain" description="DNA helicase Pif1-like DEAD-box helicase" evidence="3">
    <location>
        <begin position="1112"/>
        <end position="1229"/>
    </location>
</feature>
<comment type="caution">
    <text evidence="4">The sequence shown here is derived from an EMBL/GenBank/DDBJ whole genome shotgun (WGS) entry which is preliminary data.</text>
</comment>
<keyword evidence="1" id="KW-0233">DNA recombination</keyword>
<comment type="similarity">
    <text evidence="1">Belongs to the helicase family.</text>
</comment>
<feature type="non-terminal residue" evidence="4">
    <location>
        <position position="1"/>
    </location>
</feature>
<name>A0ABP0Q0B6_9DINO</name>
<dbReference type="Pfam" id="PF05970">
    <property type="entry name" value="PIF1"/>
    <property type="match status" value="1"/>
</dbReference>
<evidence type="ECO:0000256" key="2">
    <source>
        <dbReference type="SAM" id="MobiDB-lite"/>
    </source>
</evidence>
<sequence length="1700" mass="191418">ATQTEVTATAAERRSAPTATASSVAVTLSAAERRSGAQKRAHAEPLAAALPEEPFASQLPSKHATPELNISCNLEGEAFSGRMRPSVLSADYASADVVDPEVALVNNLATTTHELGVQTGTDFWDQWRTDFLHWAFPFSLPAPASGPDYPQKPKFRRVADAPVLGPMQHLKHITGRVESSIRNSWDLVPGLRRITSKWAAVCGGALWRRWNTNRKQIEPVPVSEWVRAAEGLYQKLRRGKYVSADGRERPIQYDTRKLFFAKGLTGPENQLLQDVRSMQRTMPGTIEVRRRIGRYLFGARVEFGEPLFITISPTMRHNALSLKLSRYRTADPGRSACPESFNPPVWESHGTEIEIPGYDIRREITARDPWAVVLSFQTMVRFIFAQLLGIRMCFRCPTCDCRDPQGYSTHPTGGVLGFVRAICGAIEYQANATPHFHCNVYAESIWQEPLSCLLQKIQDKHIDFGAFQHFHEWIHTEQHPHPADHVEQASYFEREWQDNFSKATHNLLGQWPDFLRTSTAESPWLETRSPEGDAWLSGTMTAFSVWLFGNSHTAVNYRAPLCSETHDPECQRNCLQQATAGKLQRLMQQAARRATRYFTGYLQKPQPVGRKELQQAAKQLHFLHTSTGKDPTGAHYRKVASRVFGDLEFRCSVRPITEEFTLAGFSDGQDPTAAECIRSFPTVPFIGIEWLTMLDGRKEHRHKVKPAGYTTTEIKLSEVYGWRGQDVRVYYLSPWEFVKWWTLKKLRPPPNTGPVPSECLSEWMPDHDLTSVPEDGWQFGRDYCWKENIPSSLAETILRLPEQPSVAAAAECYLERHSEALVPYPTSCPLPRPDMSKEDQARLLNVYLRPWTLDANAVSLHVPHITALDLSFEARTANRPTHRLHTKISPGARNHQTSWREYIHSHIVSHHAKRTIQNFLAAAECSPEETDPVEAPVDHPHSEVDTSWVDVATVQKLTQGIGFEYSKRSNPAVQQILATWGTQTPAQQIAWKVSPGIPELPPSDTAEAARRAAAAERPPAVRWIYGNLNETAAADWLRSLQQAETGPVPTPEQSQFLQAIINRCLTETTEEQTQRIGKSEPWRGICHGVPGAGKSQTLKWLRRFFEELCGWRHQTEFVYLVPQNTQAALIQGMTLHAFANIRIKAKGQGGERERGPDQFVQYQRLRWLVLDEISTVGLEVLAALEKKVAQATRTKGTWKNNGKGEARPFGGLNLILTGDLWQFPPVKATAIFQNPFAGGTSCQVAGLQKVLWSRTESGIHALFELTTEQRCVDPWLSLVLKQARHGSMSQDVWCFLHGFPTRRPGAWDFDTKSCLCGTAACQTLPLAWATTPHLPWEDRLEQECPQCRIERRRRCMLGRDPKSAKFAAQPFIHGLNAAKYIATNLRAREVAVSKQQTILWVIAADTPLFHLDTDAPAELQARKSNWLQRRWTLHELDIARLSRTTPGAELVLEKLPLALYVQIPGSTWQLHPALPPGVACVKPTVQQWTLQPGGRATIARRGFPVASGYSGTAHSFMGATLEACTLDLGFWDTAPSRDAQLSAYMCLSRVKRCEDVCVTHAFSPNLFQNGELTGPHTYLEFHRKKLSLAQAKARFEKDAPKRRRQPDVMLYCRNCSPRSNMPDRLLPLRDFVTVWDREAWYEILKQGMDRLCTQCRSPESGKQPPTPTDAPDACILIQCEFPASLFRITGTELSFANGKS</sequence>